<feature type="region of interest" description="Disordered" evidence="1">
    <location>
        <begin position="50"/>
        <end position="73"/>
    </location>
</feature>
<organism evidence="2 3">
    <name type="scientific">Armillaria solidipes</name>
    <dbReference type="NCBI Taxonomy" id="1076256"/>
    <lineage>
        <taxon>Eukaryota</taxon>
        <taxon>Fungi</taxon>
        <taxon>Dikarya</taxon>
        <taxon>Basidiomycota</taxon>
        <taxon>Agaricomycotina</taxon>
        <taxon>Agaricomycetes</taxon>
        <taxon>Agaricomycetidae</taxon>
        <taxon>Agaricales</taxon>
        <taxon>Marasmiineae</taxon>
        <taxon>Physalacriaceae</taxon>
        <taxon>Armillaria</taxon>
    </lineage>
</organism>
<dbReference type="AlphaFoldDB" id="A0A2H3BBU9"/>
<dbReference type="Proteomes" id="UP000218334">
    <property type="component" value="Unassembled WGS sequence"/>
</dbReference>
<sequence length="73" mass="8254">VMVNPGAFRGSRRIFLTEQVDGYMKAIKEGRVAKYIADVIHQYLKQYPLSLTHNDEPSPEHLASIDDNAPDPE</sequence>
<evidence type="ECO:0000313" key="2">
    <source>
        <dbReference type="EMBL" id="PBK60526.1"/>
    </source>
</evidence>
<reference evidence="3" key="1">
    <citation type="journal article" date="2017" name="Nat. Ecol. Evol.">
        <title>Genome expansion and lineage-specific genetic innovations in the forest pathogenic fungi Armillaria.</title>
        <authorList>
            <person name="Sipos G."/>
            <person name="Prasanna A.N."/>
            <person name="Walter M.C."/>
            <person name="O'Connor E."/>
            <person name="Balint B."/>
            <person name="Krizsan K."/>
            <person name="Kiss B."/>
            <person name="Hess J."/>
            <person name="Varga T."/>
            <person name="Slot J."/>
            <person name="Riley R."/>
            <person name="Boka B."/>
            <person name="Rigling D."/>
            <person name="Barry K."/>
            <person name="Lee J."/>
            <person name="Mihaltcheva S."/>
            <person name="LaButti K."/>
            <person name="Lipzen A."/>
            <person name="Waldron R."/>
            <person name="Moloney N.M."/>
            <person name="Sperisen C."/>
            <person name="Kredics L."/>
            <person name="Vagvoelgyi C."/>
            <person name="Patrignani A."/>
            <person name="Fitzpatrick D."/>
            <person name="Nagy I."/>
            <person name="Doyle S."/>
            <person name="Anderson J.B."/>
            <person name="Grigoriev I.V."/>
            <person name="Gueldener U."/>
            <person name="Muensterkoetter M."/>
            <person name="Nagy L.G."/>
        </authorList>
    </citation>
    <scope>NUCLEOTIDE SEQUENCE [LARGE SCALE GENOMIC DNA]</scope>
    <source>
        <strain evidence="3">28-4</strain>
    </source>
</reference>
<feature type="non-terminal residue" evidence="2">
    <location>
        <position position="1"/>
    </location>
</feature>
<dbReference type="EMBL" id="KZ293485">
    <property type="protein sequence ID" value="PBK60526.1"/>
    <property type="molecule type" value="Genomic_DNA"/>
</dbReference>
<gene>
    <name evidence="2" type="ORF">ARMSODRAFT_857283</name>
</gene>
<accession>A0A2H3BBU9</accession>
<evidence type="ECO:0000313" key="3">
    <source>
        <dbReference type="Proteomes" id="UP000218334"/>
    </source>
</evidence>
<proteinExistence type="predicted"/>
<feature type="non-terminal residue" evidence="2">
    <location>
        <position position="73"/>
    </location>
</feature>
<evidence type="ECO:0000256" key="1">
    <source>
        <dbReference type="SAM" id="MobiDB-lite"/>
    </source>
</evidence>
<protein>
    <submittedName>
        <fullName evidence="2">Uncharacterized protein</fullName>
    </submittedName>
</protein>
<name>A0A2H3BBU9_9AGAR</name>
<keyword evidence="3" id="KW-1185">Reference proteome</keyword>
<dbReference type="STRING" id="1076256.A0A2H3BBU9"/>